<evidence type="ECO:0000313" key="3">
    <source>
        <dbReference type="Proteomes" id="UP001221413"/>
    </source>
</evidence>
<dbReference type="Proteomes" id="UP001221413">
    <property type="component" value="Unassembled WGS sequence"/>
</dbReference>
<dbReference type="Pfam" id="PF05630">
    <property type="entry name" value="NPP1"/>
    <property type="match status" value="1"/>
</dbReference>
<gene>
    <name evidence="2" type="ORF">Dda_3731</name>
</gene>
<organism evidence="2 3">
    <name type="scientific">Drechslerella dactyloides</name>
    <name type="common">Nematode-trapping fungus</name>
    <name type="synonym">Arthrobotrys dactyloides</name>
    <dbReference type="NCBI Taxonomy" id="74499"/>
    <lineage>
        <taxon>Eukaryota</taxon>
        <taxon>Fungi</taxon>
        <taxon>Dikarya</taxon>
        <taxon>Ascomycota</taxon>
        <taxon>Pezizomycotina</taxon>
        <taxon>Orbiliomycetes</taxon>
        <taxon>Orbiliales</taxon>
        <taxon>Orbiliaceae</taxon>
        <taxon>Drechslerella</taxon>
    </lineage>
</organism>
<accession>A0AAD6IYY0</accession>
<dbReference type="EMBL" id="JAQGDS010000004">
    <property type="protein sequence ID" value="KAJ6261066.1"/>
    <property type="molecule type" value="Genomic_DNA"/>
</dbReference>
<dbReference type="InterPro" id="IPR008701">
    <property type="entry name" value="NPP1"/>
</dbReference>
<reference evidence="2" key="1">
    <citation type="submission" date="2023-01" db="EMBL/GenBank/DDBJ databases">
        <title>The chitinases involved in constricting ring structure development in the nematode-trapping fungus Drechslerella dactyloides.</title>
        <authorList>
            <person name="Wang R."/>
            <person name="Zhang L."/>
            <person name="Tang P."/>
            <person name="Li S."/>
            <person name="Liang L."/>
        </authorList>
    </citation>
    <scope>NUCLEOTIDE SEQUENCE</scope>
    <source>
        <strain evidence="2">YMF1.00031</strain>
    </source>
</reference>
<evidence type="ECO:0000256" key="1">
    <source>
        <dbReference type="SAM" id="MobiDB-lite"/>
    </source>
</evidence>
<name>A0AAD6IYY0_DREDA</name>
<keyword evidence="3" id="KW-1185">Reference proteome</keyword>
<evidence type="ECO:0000313" key="2">
    <source>
        <dbReference type="EMBL" id="KAJ6261066.1"/>
    </source>
</evidence>
<proteinExistence type="predicted"/>
<dbReference type="AlphaFoldDB" id="A0AAD6IYY0"/>
<protein>
    <submittedName>
        <fullName evidence="2">Uncharacterized protein</fullName>
    </submittedName>
</protein>
<sequence length="406" mass="46141">MASETKFGAGAREFFRDRIWRWGSRYKDTYMPDRYTLRRLWLKKREVTYFSFPEFLDRSPDKPRRLHRAQPLRPSDFDSISTASAPSSASTTDNTATKATSNNNPSDDSNNPQQHHHSFLHTALSALSLLTLLTNVTPAASDRGYDDDVATTDPLRLVRESAPLWLLPAGTCLPDAAVSHGIQNNGTEADLCQLLGSLAAGCPEQTASDGGGYTKSAPFPTYYLFRYCPNVNQIRILYDLYFPKDTGHKHDWEWAVVTFKQRNAVGSDWRWHREHLILQNEGTNSVYPWNDIPEAYTDGDDLHNNAAAKGDHPKLYVGKFHHSIHWNPFTFITSKYDCAYNAPPVYGDWDYRDDEYYFPAQDWLVDGVGEGGIRKDWSWGKSDSPPPAFLSDGNYDLCYLRVDKTS</sequence>
<comment type="caution">
    <text evidence="2">The sequence shown here is derived from an EMBL/GenBank/DDBJ whole genome shotgun (WGS) entry which is preliminary data.</text>
</comment>
<feature type="compositionally biased region" description="Low complexity" evidence="1">
    <location>
        <begin position="81"/>
        <end position="112"/>
    </location>
</feature>
<feature type="region of interest" description="Disordered" evidence="1">
    <location>
        <begin position="60"/>
        <end position="116"/>
    </location>
</feature>